<comment type="caution">
    <text evidence="1">The sequence shown here is derived from an EMBL/GenBank/DDBJ whole genome shotgun (WGS) entry which is preliminary data.</text>
</comment>
<evidence type="ECO:0008006" key="3">
    <source>
        <dbReference type="Google" id="ProtNLM"/>
    </source>
</evidence>
<evidence type="ECO:0000313" key="2">
    <source>
        <dbReference type="Proteomes" id="UP000545490"/>
    </source>
</evidence>
<accession>A0A7W6BFB3</accession>
<proteinExistence type="predicted"/>
<dbReference type="EMBL" id="JACIDG010000016">
    <property type="protein sequence ID" value="MBB3917984.1"/>
    <property type="molecule type" value="Genomic_DNA"/>
</dbReference>
<name>A0A7W6BFB3_9HYPH</name>
<dbReference type="Proteomes" id="UP000545490">
    <property type="component" value="Unassembled WGS sequence"/>
</dbReference>
<dbReference type="AlphaFoldDB" id="A0A7W6BFB3"/>
<protein>
    <recommendedName>
        <fullName evidence="3">HNH endonuclease</fullName>
    </recommendedName>
</protein>
<gene>
    <name evidence="1" type="ORF">GGQ65_005315</name>
</gene>
<reference evidence="1 2" key="1">
    <citation type="submission" date="2020-08" db="EMBL/GenBank/DDBJ databases">
        <title>Genomic Encyclopedia of Type Strains, Phase IV (KMG-IV): sequencing the most valuable type-strain genomes for metagenomic binning, comparative biology and taxonomic classification.</title>
        <authorList>
            <person name="Goeker M."/>
        </authorList>
    </citation>
    <scope>NUCLEOTIDE SEQUENCE [LARGE SCALE GENOMIC DNA]</scope>
    <source>
        <strain evidence="1 2">DSM 19331</strain>
    </source>
</reference>
<organism evidence="1 2">
    <name type="scientific">Rhizobium fabae</name>
    <dbReference type="NCBI Taxonomy" id="573179"/>
    <lineage>
        <taxon>Bacteria</taxon>
        <taxon>Pseudomonadati</taxon>
        <taxon>Pseudomonadota</taxon>
        <taxon>Alphaproteobacteria</taxon>
        <taxon>Hyphomicrobiales</taxon>
        <taxon>Rhizobiaceae</taxon>
        <taxon>Rhizobium/Agrobacterium group</taxon>
        <taxon>Rhizobium</taxon>
    </lineage>
</organism>
<dbReference type="RefSeq" id="WP_183605067.1">
    <property type="nucleotide sequence ID" value="NZ_JACIDG010000016.1"/>
</dbReference>
<evidence type="ECO:0000313" key="1">
    <source>
        <dbReference type="EMBL" id="MBB3917984.1"/>
    </source>
</evidence>
<sequence>MALDDTLVGEVCHIKGARPGSARFDPNQAASHRHHRDNLILMCPTHHTVIDDDEDSYTVERLFQLKREHEASATTIPEDEISRIAVSLQQNVSSVGQTGGLSAHTVHAKTITLNTAPPPGSPLNERQIQAVENLWQILRRLSSEFSMVVFVDTILLPQEMNAYFTGADDMPLMDSILEFRNPQIAIAKMANAGGNEAAKERPFVSQRLWSIYFVIQAVYGGPLCFSRTRSKRDSTKIGEATMVAINSFVRFCPAIRSNI</sequence>